<sequence>MIFTSLAISIMGYFIGCIHGSAIAQKLSGVNLKSVGSGNAGASNATLMLGWKYGVLVAVIDIFKGVLAIILLRLALPYIDVNPTEANTLLYLMGGAVILGHNFPLQMKFKGGKGTASLIGTFIALDWQMGLLGLALFVVIGIATNYLVIGLLALYITFITITACYYGVIPTLITLLLFSITIWLHIPNIKNIFAKTEPKVRNAFKKKAT</sequence>
<proteinExistence type="inferred from homology"/>
<evidence type="ECO:0000256" key="1">
    <source>
        <dbReference type="ARBA" id="ARBA00022475"/>
    </source>
</evidence>
<protein>
    <recommendedName>
        <fullName evidence="10">Glycerol-3-phosphate acyltransferase</fullName>
    </recommendedName>
    <alternativeName>
        <fullName evidence="10">Acyl-PO4 G3P acyltransferase</fullName>
    </alternativeName>
    <alternativeName>
        <fullName evidence="10">Acyl-phosphate--glycerol-3-phosphate acyltransferase</fullName>
    </alternativeName>
    <alternativeName>
        <fullName evidence="10">G3P acyltransferase</fullName>
        <shortName evidence="10">GPAT</shortName>
        <ecNumber evidence="10">2.3.1.275</ecNumber>
    </alternativeName>
    <alternativeName>
        <fullName evidence="10">Lysophosphatidic acid synthase</fullName>
        <shortName evidence="10">LPA synthase</shortName>
    </alternativeName>
</protein>
<dbReference type="PANTHER" id="PTHR30309:SF0">
    <property type="entry name" value="GLYCEROL-3-PHOSPHATE ACYLTRANSFERASE-RELATED"/>
    <property type="match status" value="1"/>
</dbReference>
<evidence type="ECO:0000256" key="2">
    <source>
        <dbReference type="ARBA" id="ARBA00022516"/>
    </source>
</evidence>
<evidence type="ECO:0000256" key="8">
    <source>
        <dbReference type="ARBA" id="ARBA00023209"/>
    </source>
</evidence>
<reference evidence="11" key="1">
    <citation type="submission" date="2014-07" db="EMBL/GenBank/DDBJ databases">
        <authorList>
            <person name="Urmite Genomes Urmite Genomes"/>
        </authorList>
    </citation>
    <scope>NUCLEOTIDE SEQUENCE</scope>
    <source>
        <strain evidence="11">13S34_air</strain>
    </source>
</reference>
<keyword evidence="9 10" id="KW-1208">Phospholipid metabolism</keyword>
<dbReference type="GO" id="GO:0043772">
    <property type="term" value="F:acyl-phosphate glycerol-3-phosphate acyltransferase activity"/>
    <property type="evidence" value="ECO:0007669"/>
    <property type="project" value="UniProtKB-UniRule"/>
</dbReference>
<name>A0A078MH40_9BACL</name>
<comment type="catalytic activity">
    <reaction evidence="10">
        <text>an acyl phosphate + sn-glycerol 3-phosphate = a 1-acyl-sn-glycero-3-phosphate + phosphate</text>
        <dbReference type="Rhea" id="RHEA:34075"/>
        <dbReference type="ChEBI" id="CHEBI:43474"/>
        <dbReference type="ChEBI" id="CHEBI:57597"/>
        <dbReference type="ChEBI" id="CHEBI:57970"/>
        <dbReference type="ChEBI" id="CHEBI:59918"/>
        <dbReference type="EC" id="2.3.1.275"/>
    </reaction>
</comment>
<dbReference type="AlphaFoldDB" id="A0A078MH40"/>
<dbReference type="UniPathway" id="UPA00085"/>
<dbReference type="PATRIC" id="fig|1461583.4.peg.1702"/>
<keyword evidence="1 10" id="KW-1003">Cell membrane</keyword>
<keyword evidence="6 10" id="KW-0443">Lipid metabolism</keyword>
<evidence type="ECO:0000256" key="10">
    <source>
        <dbReference type="HAMAP-Rule" id="MF_01043"/>
    </source>
</evidence>
<evidence type="ECO:0000256" key="6">
    <source>
        <dbReference type="ARBA" id="ARBA00023098"/>
    </source>
</evidence>
<evidence type="ECO:0000313" key="11">
    <source>
        <dbReference type="EMBL" id="CEA04016.1"/>
    </source>
</evidence>
<dbReference type="HOGENOM" id="CLU_081254_3_0_9"/>
<gene>
    <name evidence="11" type="primary">plsY_3</name>
    <name evidence="10" type="synonym">plsY</name>
    <name evidence="11" type="ORF">BN1050_01773</name>
</gene>
<feature type="transmembrane region" description="Helical" evidence="10">
    <location>
        <begin position="165"/>
        <end position="186"/>
    </location>
</feature>
<keyword evidence="7 10" id="KW-0472">Membrane</keyword>
<feature type="transmembrane region" description="Helical" evidence="10">
    <location>
        <begin position="53"/>
        <end position="76"/>
    </location>
</feature>
<comment type="similarity">
    <text evidence="10">Belongs to the PlsY family.</text>
</comment>
<keyword evidence="3 10" id="KW-0808">Transferase</keyword>
<evidence type="ECO:0000256" key="4">
    <source>
        <dbReference type="ARBA" id="ARBA00022692"/>
    </source>
</evidence>
<keyword evidence="5 10" id="KW-1133">Transmembrane helix</keyword>
<dbReference type="EC" id="2.3.1.275" evidence="10"/>
<evidence type="ECO:0000256" key="3">
    <source>
        <dbReference type="ARBA" id="ARBA00022679"/>
    </source>
</evidence>
<feature type="transmembrane region" description="Helical" evidence="10">
    <location>
        <begin position="131"/>
        <end position="159"/>
    </location>
</feature>
<keyword evidence="11" id="KW-0012">Acyltransferase</keyword>
<feature type="transmembrane region" description="Helical" evidence="10">
    <location>
        <begin position="6"/>
        <end position="24"/>
    </location>
</feature>
<dbReference type="HAMAP" id="MF_01043">
    <property type="entry name" value="PlsY"/>
    <property type="match status" value="1"/>
</dbReference>
<dbReference type="GO" id="GO:0008654">
    <property type="term" value="P:phospholipid biosynthetic process"/>
    <property type="evidence" value="ECO:0007669"/>
    <property type="project" value="UniProtKB-UniRule"/>
</dbReference>
<comment type="pathway">
    <text evidence="10">Lipid metabolism; phospholipid metabolism.</text>
</comment>
<dbReference type="GO" id="GO:0005886">
    <property type="term" value="C:plasma membrane"/>
    <property type="evidence" value="ECO:0007669"/>
    <property type="project" value="UniProtKB-SubCell"/>
</dbReference>
<dbReference type="InterPro" id="IPR003811">
    <property type="entry name" value="G3P_acylTferase_PlsY"/>
</dbReference>
<comment type="subcellular location">
    <subcellularLocation>
        <location evidence="10">Cell membrane</location>
        <topology evidence="10">Multi-pass membrane protein</topology>
    </subcellularLocation>
</comment>
<accession>A0A078MH40</accession>
<feature type="transmembrane region" description="Helical" evidence="10">
    <location>
        <begin position="88"/>
        <end position="105"/>
    </location>
</feature>
<dbReference type="SMART" id="SM01207">
    <property type="entry name" value="G3P_acyltransf"/>
    <property type="match status" value="1"/>
</dbReference>
<dbReference type="EMBL" id="LN483075">
    <property type="protein sequence ID" value="CEA04016.1"/>
    <property type="molecule type" value="Genomic_DNA"/>
</dbReference>
<evidence type="ECO:0000256" key="7">
    <source>
        <dbReference type="ARBA" id="ARBA00023136"/>
    </source>
</evidence>
<dbReference type="Pfam" id="PF02660">
    <property type="entry name" value="G3P_acyltransf"/>
    <property type="match status" value="1"/>
</dbReference>
<organism evidence="11">
    <name type="scientific">Metalysinibacillus saudimassiliensis</name>
    <dbReference type="NCBI Taxonomy" id="1461583"/>
    <lineage>
        <taxon>Bacteria</taxon>
        <taxon>Bacillati</taxon>
        <taxon>Bacillota</taxon>
        <taxon>Bacilli</taxon>
        <taxon>Bacillales</taxon>
        <taxon>Caryophanaceae</taxon>
        <taxon>Metalysinibacillus</taxon>
    </lineage>
</organism>
<keyword evidence="8 10" id="KW-0594">Phospholipid biosynthesis</keyword>
<evidence type="ECO:0000256" key="9">
    <source>
        <dbReference type="ARBA" id="ARBA00023264"/>
    </source>
</evidence>
<keyword evidence="2 10" id="KW-0444">Lipid biosynthesis</keyword>
<keyword evidence="4 10" id="KW-0812">Transmembrane</keyword>
<comment type="function">
    <text evidence="10">Catalyzes the transfer of an acyl group from acyl-phosphate (acyl-PO(4)) to glycerol-3-phosphate (G3P) to form lysophosphatidic acid (LPA). This enzyme utilizes acyl-phosphate as fatty acyl donor, but not acyl-CoA or acyl-ACP.</text>
</comment>
<evidence type="ECO:0000256" key="5">
    <source>
        <dbReference type="ARBA" id="ARBA00022989"/>
    </source>
</evidence>
<comment type="subunit">
    <text evidence="10">Probably interacts with PlsX.</text>
</comment>
<dbReference type="PANTHER" id="PTHR30309">
    <property type="entry name" value="INNER MEMBRANE PROTEIN YGIH"/>
    <property type="match status" value="1"/>
</dbReference>